<evidence type="ECO:0000313" key="2">
    <source>
        <dbReference type="Proteomes" id="UP001596417"/>
    </source>
</evidence>
<organism evidence="1 2">
    <name type="scientific">Halocatena marina</name>
    <dbReference type="NCBI Taxonomy" id="2934937"/>
    <lineage>
        <taxon>Archaea</taxon>
        <taxon>Methanobacteriati</taxon>
        <taxon>Methanobacteriota</taxon>
        <taxon>Stenosarchaea group</taxon>
        <taxon>Halobacteria</taxon>
        <taxon>Halobacteriales</taxon>
        <taxon>Natronomonadaceae</taxon>
        <taxon>Halocatena</taxon>
    </lineage>
</organism>
<dbReference type="AlphaFoldDB" id="A0ABD5YII3"/>
<keyword evidence="2" id="KW-1185">Reference proteome</keyword>
<dbReference type="EMBL" id="JBHTAX010000001">
    <property type="protein sequence ID" value="MFC7189168.1"/>
    <property type="molecule type" value="Genomic_DNA"/>
</dbReference>
<accession>A0ABD5YII3</accession>
<proteinExistence type="predicted"/>
<evidence type="ECO:0008006" key="3">
    <source>
        <dbReference type="Google" id="ProtNLM"/>
    </source>
</evidence>
<protein>
    <recommendedName>
        <fullName evidence="3">Transposase</fullName>
    </recommendedName>
</protein>
<dbReference type="Proteomes" id="UP001596417">
    <property type="component" value="Unassembled WGS sequence"/>
</dbReference>
<dbReference type="GeneID" id="76198736"/>
<reference evidence="1 2" key="1">
    <citation type="journal article" date="2019" name="Int. J. Syst. Evol. Microbiol.">
        <title>The Global Catalogue of Microorganisms (GCM) 10K type strain sequencing project: providing services to taxonomists for standard genome sequencing and annotation.</title>
        <authorList>
            <consortium name="The Broad Institute Genomics Platform"/>
            <consortium name="The Broad Institute Genome Sequencing Center for Infectious Disease"/>
            <person name="Wu L."/>
            <person name="Ma J."/>
        </authorList>
    </citation>
    <scope>NUCLEOTIDE SEQUENCE [LARGE SCALE GENOMIC DNA]</scope>
    <source>
        <strain evidence="1 2">RDMS1</strain>
    </source>
</reference>
<name>A0ABD5YII3_9EURY</name>
<evidence type="ECO:0000313" key="1">
    <source>
        <dbReference type="EMBL" id="MFC7189168.1"/>
    </source>
</evidence>
<dbReference type="RefSeq" id="WP_264555101.1">
    <property type="nucleotide sequence ID" value="NZ_CP109979.1"/>
</dbReference>
<gene>
    <name evidence="1" type="ORF">ACFQL7_04435</name>
</gene>
<sequence length="127" mass="14333">MLQKTFVAIGVIEILSPERLIDATEQLALENPDDCETKQWVIPAARLEGIVYLLLACCCGRSQSAFKTLLGVIGLPALLYPRDLIDYTTEIAYTDAEACEWKPWIYPFTRLLGAVYVIIVLNEIRNR</sequence>
<comment type="caution">
    <text evidence="1">The sequence shown here is derived from an EMBL/GenBank/DDBJ whole genome shotgun (WGS) entry which is preliminary data.</text>
</comment>